<evidence type="ECO:0000256" key="1">
    <source>
        <dbReference type="SAM" id="MobiDB-lite"/>
    </source>
</evidence>
<feature type="region of interest" description="Disordered" evidence="1">
    <location>
        <begin position="92"/>
        <end position="122"/>
    </location>
</feature>
<dbReference type="AlphaFoldDB" id="U4LNV4"/>
<reference evidence="2 3" key="1">
    <citation type="journal article" date="2013" name="PLoS Genet.">
        <title>The genome and development-dependent transcriptomes of Pyronema confluens: a window into fungal evolution.</title>
        <authorList>
            <person name="Traeger S."/>
            <person name="Altegoer F."/>
            <person name="Freitag M."/>
            <person name="Gabaldon T."/>
            <person name="Kempken F."/>
            <person name="Kumar A."/>
            <person name="Marcet-Houben M."/>
            <person name="Poggeler S."/>
            <person name="Stajich J.E."/>
            <person name="Nowrousian M."/>
        </authorList>
    </citation>
    <scope>NUCLEOTIDE SEQUENCE [LARGE SCALE GENOMIC DNA]</scope>
    <source>
        <strain evidence="3">CBS 100304</strain>
        <tissue evidence="2">Vegetative mycelium</tissue>
    </source>
</reference>
<gene>
    <name evidence="2" type="ORF">PCON_14307</name>
</gene>
<accession>U4LNV4</accession>
<organism evidence="2 3">
    <name type="scientific">Pyronema omphalodes (strain CBS 100304)</name>
    <name type="common">Pyronema confluens</name>
    <dbReference type="NCBI Taxonomy" id="1076935"/>
    <lineage>
        <taxon>Eukaryota</taxon>
        <taxon>Fungi</taxon>
        <taxon>Dikarya</taxon>
        <taxon>Ascomycota</taxon>
        <taxon>Pezizomycotina</taxon>
        <taxon>Pezizomycetes</taxon>
        <taxon>Pezizales</taxon>
        <taxon>Pyronemataceae</taxon>
        <taxon>Pyronema</taxon>
    </lineage>
</organism>
<feature type="region of interest" description="Disordered" evidence="1">
    <location>
        <begin position="141"/>
        <end position="172"/>
    </location>
</feature>
<proteinExistence type="predicted"/>
<dbReference type="Proteomes" id="UP000018144">
    <property type="component" value="Unassembled WGS sequence"/>
</dbReference>
<feature type="compositionally biased region" description="Polar residues" evidence="1">
    <location>
        <begin position="146"/>
        <end position="172"/>
    </location>
</feature>
<dbReference type="EMBL" id="HF936042">
    <property type="protein sequence ID" value="CCX33267.1"/>
    <property type="molecule type" value="Genomic_DNA"/>
</dbReference>
<name>U4LNV4_PYROM</name>
<protein>
    <submittedName>
        <fullName evidence="2">Uncharacterized protein</fullName>
    </submittedName>
</protein>
<evidence type="ECO:0000313" key="2">
    <source>
        <dbReference type="EMBL" id="CCX33267.1"/>
    </source>
</evidence>
<keyword evidence="3" id="KW-1185">Reference proteome</keyword>
<sequence length="240" mass="27125">MSVRKKLILRCLGQYFKFSLVVDNCYPISKSPSEGLSKLERHHNEVEVTISALQKMSISVPKEVVDKSEQILEVINLLLMLSTLERLERSELEEQLESEDSNEPRQNDIPSGIPEISGGLNSESYNRKIEDAVESVSQEILEPSNMGLTESVLTPNSTNENDPQETLETSDTGSLELNLATHYTNETDSQEISETSNTTSTCTEENIYLGDMKDGIMYLDFSYQFCTFNKSNIQNEITRY</sequence>
<evidence type="ECO:0000313" key="3">
    <source>
        <dbReference type="Proteomes" id="UP000018144"/>
    </source>
</evidence>